<dbReference type="PANTHER" id="PTHR13367">
    <property type="entry name" value="UBIQUITIN THIOESTERASE"/>
    <property type="match status" value="1"/>
</dbReference>
<sequence length="3136" mass="359668">MEMYMKGNENYHGIGKGEIEYMIHHIILPPNVPRAEVEEQRPKHHLLLKFLLQIAEKYIPSSDTSDLCVPGYIQNILNPMTEIHDPREDFPKAIQNALIHLASGDAFALHVLMQNAGIIFRRVDGTLQFEVFEASADAEAVVTCQGRLKCTYPGPATCIPWDVVSDPGFLKELAAFLHHMDTYEFTARTRKKSHKGGNRLSETRETVDPCYIIELLTGIMRGIGKEIGVGRVTKNVRDEVNSGSAKNPWRRSGLWLVTRVALQTTLSARDYKCFLLEVVRVILQQAVQFDLDSFTVSCISKKLARRAQKLGENQISSLLLENIMRTSEVASRLISRRWETAIAASQRQVTWNSQLGTSSNISVNTQLRLPTGSKWIKKRIEVFENPPKLRGVIKDPSEVVCHLYGKHFPTMITGTESETAISIIDFENWVKVHLQDWCNSNSEADIVEILARTIQTYHVKARGIYLNSNVLDTSLMMLTILEMWVQLDEALCRMESLMRQYSPELPLNILEPLLVIQQSDMARVRKVERYLAKRYEALPPCHRTSIFNPNASETTFEYQYYQNSFTLQNLRYEIIRKAEVERLEKQRELDTLNAKYEYLRAEYRRLQCECCYSWNGAMCCGTLICRKCALKRKAESLTIVVHEWPLPESESEMRSTLFELQPLKEFVIWRDTTYYILTDVCSTTGSFTSDPKNWGLENWESLAAHKSAIQTQISWFSTRTPLCGASHYTDRKIPALESDVLLKHAGVYRLFDKRRAEWVASRHKAGSFVSACQSTVSDTAYSRLLYGINDVTHTHNEVIAAQDQCPAEISLREFEAFGSLRSGRNLQWHNILLELRKDDLSFKKDAVYTLIMHAACQVGVATDPDDWRRDAHITLADYNFSRELLQTLRHFLSVIRDNWEQANTLKVLVLLARKLASCGHSNFRSEAIKYLREARKVCHPWIQSLQKKLELAAEDSVVLNFRHWLLRVSGIQCSTFDVDDQLLPVAFETQKDVVELLICRNIIYDNSLGTFYHLPPDLRFLQERNRRFAVISEHYVQSSIRANHGILFAAIREILPSHNQVSGIWEQINSSADRWWRLVSDVEGTVTVIHLDILQGRLLVNGKPNGRLPADYYEHPSYRKLLGAVRKFRRGPTCLIIINILQRIFDVIESSRPGMSYQTKSLFSGITLHFHLDGLNLIIQKDDGDIHEFIPSEKFLGDVPRPIIEIGSQWLNLKKNKVIFYQGPEWWRACPSPDDWILLQRIRGAWVMKRQNAELLDIYGDIHAASYEALGTIEATDYMIATVDESLSISIDIPRYKLKFWINEKGNIECRTLRGWVVDENQEIGTFIGLNSFVKLRTDDERCRKESILVPFGRVETTIPDPRHHALIKIHPGESDREFTIFSVDKVLNRLLDDGSLRARYTRLYLHALSSGLQEDPLTGRCGTEEALDGLRSAASFSFQILHDNEAHILGKIAELAPSRYFYPSHLKVMQDIKWEESVPIWVQDDTFYPAVKEIFHDWSRRQFLIEGSTLHKPPTRGSEALTERARNHRSIFEPGDPLADARASASKVHQLRHGLSEVEAYTQDMARASFQWHQKQDLDSDLHKFFESKRDLPGFNKKISLNYCPEWSYRDPVTEWCTLYELCRVATKAHRFAVLFTFSALVYQVHENRKYLKSLLAIAVNSGFNQPKLPSYPSFKPAIGTSPNISDIREFFDSSVVSYDVSDYVYLLQQRGKDDKDYGVRRRKQFISDSEAQVNLAAQAVMRQWPRAFATPPTGPYYNFIEMSRAIEKISPWFEICYRNREFFQLLDDISSTLRTWRSEVNMVQIFDSSVLAGHRISSASQPAGERSRGAHSLQDLLADRSPPRHLYMQKTLPYSLTRNTREEERNLEVKSLNIIMRQLRNSQEPFARQYTQDLRESTAALRQYLGPQSLLDVRVEAEELPRYRQASISNVENIFSQVASALSPQSELQRLLRTAGLWPSITKLRVLQNLRLKERKRISTAWRKTIIELGETITWQQRANRLLRLSQDGLAQELQKELWNAGRQNWKAEDYTDWLLLEIDSEMLIRPVQAGIGMAMMNDAKDGNAVMQLNMGEGKSAVIVPAVVAALADTQRFVRSIVLKPLSTQMFRILVQRLSGLCDRRIYFLPLSRGLSLTLDGVDRIRSLYKDCMSHGSILLALPEHLLSFKLMGLEKLIQGDTALSQPLITTQKWLDENTRDVLDESDEILHIRYQLIYTMGAQQTLEGGRERWAIIQEVLDLLREKVIEWAKEDPMAVEVVLAEGVKYPSIRIIDKDKGEHFIKEMAKDICINDTDKVPSISLRLKLLNTETRELARKFIAVQDIPLEEQQTLFSSCEHLKTQLLVLRGLIADGVLLFVLQEKRYRVDYGLDTKRSNLAVPYRAKDRPAVKAEFGHPEVVLTLTCLTYYYTGLDDSNLQSCFNLLLKTDDPDLVYENWTKRHSDVPASLSKLRGLNLLDQDQVNKEILPFFKYNKDAIDFFLAELIFPREAKGFPYKLSTSGWDIAQRKGHNTTGFSGTNDNRYLLPTSIKQLDLAQQLHTNSLVLTNILRDENSAVIKVHRNGVKLQANEMLALVVGLTPKVQVLLDVGAQILELTNEEVARQWLDCEPSSNILGTVFFGGDDELRVTRRDGKVESFLSSSLSKQLDRVLVYLDEAHTRGTDLKLPIGARAAVTLGPNLAKDKFVQGCMRMRKLGQGHSLTFLASPDIYAHIQKAVVDTIQKDVDKPPNEVITTSDVLLWTMLESCRQIQHGFAIWADQGSHYLKRKDGWYDFQINGDHSKLKEATMEVETRSLVEMYAVQEEKRRVDVRIACCRDSHTIQARLHKFAVSRSSAAGVQEEQEREVDREMEEETNIERPPPANAREHYLHPDVVDLVTLGEFRSSSSAFALAFNIFEHTSSRGLLEINAWNSNLFVTQDFARTVERGCTDDMDDYLRPVRWIISLRHHPYLILISPYEANKLMKSFRNSPVCRLHCYTPKVSRTMQAFDQLIFCPVPGTSSFPNAPVDLKNRFLLNIFAGQLFFEDIRYYRALCELLGIYYGKVQADVDIKRENDGWINQFARESLGLRVDRPIIVFSRSPVPFLREITKMRRKGQGFASTHLGCLLSARVLQENDFTLLPSSIHDHEKNSSARPIPS</sequence>
<name>G1XI13_ARTOA</name>
<comment type="catalytic activity">
    <reaction evidence="1">
        <text>Thiol-dependent hydrolysis of ester, thioester, amide, peptide and isopeptide bonds formed by the C-terminal Gly of ubiquitin (a 76-residue protein attached to proteins as an intracellular targeting signal).</text>
        <dbReference type="EC" id="3.4.19.12"/>
    </reaction>
</comment>
<feature type="coiled-coil region" evidence="7">
    <location>
        <begin position="575"/>
        <end position="609"/>
    </location>
</feature>
<keyword evidence="3" id="KW-0645">Protease</keyword>
<dbReference type="Pfam" id="PF12359">
    <property type="entry name" value="DUF3645"/>
    <property type="match status" value="1"/>
</dbReference>
<keyword evidence="5" id="KW-0378">Hydrolase</keyword>
<feature type="domain" description="DUF6606" evidence="11">
    <location>
        <begin position="22"/>
        <end position="283"/>
    </location>
</feature>
<feature type="domain" description="DUF3638" evidence="9">
    <location>
        <begin position="2026"/>
        <end position="2247"/>
    </location>
</feature>
<dbReference type="eggNOG" id="ENOG502QUFK">
    <property type="taxonomic scope" value="Eukaryota"/>
</dbReference>
<keyword evidence="4" id="KW-0833">Ubl conjugation pathway</keyword>
<dbReference type="STRING" id="756982.G1XI13"/>
<dbReference type="GO" id="GO:0006508">
    <property type="term" value="P:proteolysis"/>
    <property type="evidence" value="ECO:0007669"/>
    <property type="project" value="UniProtKB-KW"/>
</dbReference>
<evidence type="ECO:0000256" key="3">
    <source>
        <dbReference type="ARBA" id="ARBA00022670"/>
    </source>
</evidence>
<dbReference type="Pfam" id="PF12340">
    <property type="entry name" value="DUF3638"/>
    <property type="match status" value="1"/>
</dbReference>
<dbReference type="InterPro" id="IPR022105">
    <property type="entry name" value="DUF3645"/>
</dbReference>
<evidence type="ECO:0000259" key="11">
    <source>
        <dbReference type="Pfam" id="PF20255"/>
    </source>
</evidence>
<dbReference type="Proteomes" id="UP000008784">
    <property type="component" value="Unassembled WGS sequence"/>
</dbReference>
<evidence type="ECO:0000259" key="10">
    <source>
        <dbReference type="Pfam" id="PF12359"/>
    </source>
</evidence>
<dbReference type="OrthoDB" id="3182339at2759"/>
<dbReference type="InterPro" id="IPR022099">
    <property type="entry name" value="DUF3638"/>
</dbReference>
<dbReference type="HOGENOM" id="CLU_000211_1_0_1"/>
<feature type="domain" description="DUF3645" evidence="10">
    <location>
        <begin position="2370"/>
        <end position="2402"/>
    </location>
</feature>
<dbReference type="EC" id="3.4.19.12" evidence="2"/>
<dbReference type="PANTHER" id="PTHR13367:SF33">
    <property type="entry name" value="P-LOOP CONTAINING NUCLEOSIDE TRIPHOSPHATE HYDROLASE PROTEIN"/>
    <property type="match status" value="1"/>
</dbReference>
<dbReference type="Pfam" id="PF20255">
    <property type="entry name" value="DUF6606"/>
    <property type="match status" value="1"/>
</dbReference>
<dbReference type="GO" id="GO:0004843">
    <property type="term" value="F:cysteine-type deubiquitinase activity"/>
    <property type="evidence" value="ECO:0007669"/>
    <property type="project" value="UniProtKB-EC"/>
</dbReference>
<keyword evidence="6" id="KW-0788">Thiol protease</keyword>
<comment type="caution">
    <text evidence="12">The sequence shown here is derived from an EMBL/GenBank/DDBJ whole genome shotgun (WGS) entry which is preliminary data.</text>
</comment>
<protein>
    <recommendedName>
        <fullName evidence="2">ubiquitinyl hydrolase 1</fullName>
        <ecNumber evidence="2">3.4.19.12</ecNumber>
    </recommendedName>
</protein>
<dbReference type="InterPro" id="IPR046541">
    <property type="entry name" value="DUF6606"/>
</dbReference>
<evidence type="ECO:0000256" key="4">
    <source>
        <dbReference type="ARBA" id="ARBA00022786"/>
    </source>
</evidence>
<gene>
    <name evidence="12" type="ORF">AOL_s00091g65</name>
</gene>
<feature type="region of interest" description="Disordered" evidence="8">
    <location>
        <begin position="2834"/>
        <end position="2862"/>
    </location>
</feature>
<organism evidence="12 13">
    <name type="scientific">Arthrobotrys oligospora (strain ATCC 24927 / CBS 115.81 / DSM 1491)</name>
    <name type="common">Nematode-trapping fungus</name>
    <name type="synonym">Didymozoophaga oligospora</name>
    <dbReference type="NCBI Taxonomy" id="756982"/>
    <lineage>
        <taxon>Eukaryota</taxon>
        <taxon>Fungi</taxon>
        <taxon>Dikarya</taxon>
        <taxon>Ascomycota</taxon>
        <taxon>Pezizomycotina</taxon>
        <taxon>Orbiliomycetes</taxon>
        <taxon>Orbiliales</taxon>
        <taxon>Orbiliaceae</taxon>
        <taxon>Orbilia</taxon>
        <taxon>Orbilia oligospora</taxon>
    </lineage>
</organism>
<evidence type="ECO:0000256" key="1">
    <source>
        <dbReference type="ARBA" id="ARBA00000707"/>
    </source>
</evidence>
<evidence type="ECO:0000313" key="13">
    <source>
        <dbReference type="Proteomes" id="UP000008784"/>
    </source>
</evidence>
<dbReference type="EMBL" id="ADOT01000165">
    <property type="protein sequence ID" value="EGX47244.1"/>
    <property type="molecule type" value="Genomic_DNA"/>
</dbReference>
<evidence type="ECO:0000259" key="9">
    <source>
        <dbReference type="Pfam" id="PF12340"/>
    </source>
</evidence>
<dbReference type="RefSeq" id="XP_011124125.1">
    <property type="nucleotide sequence ID" value="XM_011125823.1"/>
</dbReference>
<keyword evidence="7" id="KW-0175">Coiled coil</keyword>
<proteinExistence type="predicted"/>
<dbReference type="InParanoid" id="G1XI13"/>
<evidence type="ECO:0000256" key="2">
    <source>
        <dbReference type="ARBA" id="ARBA00012759"/>
    </source>
</evidence>
<evidence type="ECO:0000256" key="7">
    <source>
        <dbReference type="SAM" id="Coils"/>
    </source>
</evidence>
<dbReference type="InterPro" id="IPR051346">
    <property type="entry name" value="OTU_Deubiquitinase"/>
</dbReference>
<keyword evidence="13" id="KW-1185">Reference proteome</keyword>
<evidence type="ECO:0000256" key="5">
    <source>
        <dbReference type="ARBA" id="ARBA00022801"/>
    </source>
</evidence>
<evidence type="ECO:0000256" key="8">
    <source>
        <dbReference type="SAM" id="MobiDB-lite"/>
    </source>
</evidence>
<reference evidence="12 13" key="1">
    <citation type="journal article" date="2011" name="PLoS Pathog.">
        <title>Genomic and proteomic analyses of the fungus Arthrobotrys oligospora provide insights into nematode-trap formation.</title>
        <authorList>
            <person name="Yang J."/>
            <person name="Wang L."/>
            <person name="Ji X."/>
            <person name="Feng Y."/>
            <person name="Li X."/>
            <person name="Zou C."/>
            <person name="Xu J."/>
            <person name="Ren Y."/>
            <person name="Mi Q."/>
            <person name="Wu J."/>
            <person name="Liu S."/>
            <person name="Liu Y."/>
            <person name="Huang X."/>
            <person name="Wang H."/>
            <person name="Niu X."/>
            <person name="Li J."/>
            <person name="Liang L."/>
            <person name="Luo Y."/>
            <person name="Ji K."/>
            <person name="Zhou W."/>
            <person name="Yu Z."/>
            <person name="Li G."/>
            <person name="Liu Y."/>
            <person name="Li L."/>
            <person name="Qiao M."/>
            <person name="Feng L."/>
            <person name="Zhang K.-Q."/>
        </authorList>
    </citation>
    <scope>NUCLEOTIDE SEQUENCE [LARGE SCALE GENOMIC DNA]</scope>
    <source>
        <strain evidence="13">ATCC 24927 / CBS 115.81 / DSM 1491</strain>
    </source>
</reference>
<feature type="compositionally biased region" description="Acidic residues" evidence="8">
    <location>
        <begin position="2838"/>
        <end position="2852"/>
    </location>
</feature>
<evidence type="ECO:0000256" key="6">
    <source>
        <dbReference type="ARBA" id="ARBA00022807"/>
    </source>
</evidence>
<dbReference type="GeneID" id="22895107"/>
<dbReference type="OMA" id="FICETGM"/>
<accession>G1XI13</accession>
<evidence type="ECO:0000313" key="12">
    <source>
        <dbReference type="EMBL" id="EGX47244.1"/>
    </source>
</evidence>